<dbReference type="InterPro" id="IPR001878">
    <property type="entry name" value="Znf_CCHC"/>
</dbReference>
<dbReference type="GO" id="GO:0008270">
    <property type="term" value="F:zinc ion binding"/>
    <property type="evidence" value="ECO:0007669"/>
    <property type="project" value="UniProtKB-KW"/>
</dbReference>
<dbReference type="Pfam" id="PF00665">
    <property type="entry name" value="rve"/>
    <property type="match status" value="1"/>
</dbReference>
<dbReference type="GO" id="GO:0071897">
    <property type="term" value="P:DNA biosynthetic process"/>
    <property type="evidence" value="ECO:0007669"/>
    <property type="project" value="UniProtKB-ARBA"/>
</dbReference>
<evidence type="ECO:0000259" key="8">
    <source>
        <dbReference type="PROSITE" id="PS50994"/>
    </source>
</evidence>
<dbReference type="OrthoDB" id="10249572at2759"/>
<dbReference type="SUPFAM" id="SSF53098">
    <property type="entry name" value="Ribonuclease H-like"/>
    <property type="match status" value="1"/>
</dbReference>
<evidence type="ECO:0000256" key="5">
    <source>
        <dbReference type="PROSITE-ProRule" id="PRU00047"/>
    </source>
</evidence>
<evidence type="ECO:0000313" key="10">
    <source>
        <dbReference type="Proteomes" id="UP000606786"/>
    </source>
</evidence>
<dbReference type="InterPro" id="IPR054722">
    <property type="entry name" value="PolX-like_BBD"/>
</dbReference>
<dbReference type="SMART" id="SM00343">
    <property type="entry name" value="ZnF_C2HC"/>
    <property type="match status" value="1"/>
</dbReference>
<evidence type="ECO:0000256" key="6">
    <source>
        <dbReference type="SAM" id="MobiDB-lite"/>
    </source>
</evidence>
<dbReference type="Pfam" id="PF00098">
    <property type="entry name" value="zf-CCHC"/>
    <property type="match status" value="1"/>
</dbReference>
<dbReference type="InterPro" id="IPR057670">
    <property type="entry name" value="SH3_retrovirus"/>
</dbReference>
<dbReference type="AlphaFoldDB" id="A0A811V799"/>
<dbReference type="InterPro" id="IPR025724">
    <property type="entry name" value="GAG-pre-integrase_dom"/>
</dbReference>
<keyword evidence="4" id="KW-0378">Hydrolase</keyword>
<feature type="domain" description="CCHC-type" evidence="7">
    <location>
        <begin position="209"/>
        <end position="223"/>
    </location>
</feature>
<dbReference type="GO" id="GO:0006508">
    <property type="term" value="P:proteolysis"/>
    <property type="evidence" value="ECO:0007669"/>
    <property type="project" value="UniProtKB-KW"/>
</dbReference>
<dbReference type="GO" id="GO:0004190">
    <property type="term" value="F:aspartic-type endopeptidase activity"/>
    <property type="evidence" value="ECO:0007669"/>
    <property type="project" value="UniProtKB-KW"/>
</dbReference>
<feature type="compositionally biased region" description="Basic and acidic residues" evidence="6">
    <location>
        <begin position="689"/>
        <end position="700"/>
    </location>
</feature>
<feature type="region of interest" description="Disordered" evidence="6">
    <location>
        <begin position="687"/>
        <end position="732"/>
    </location>
</feature>
<dbReference type="InterPro" id="IPR043502">
    <property type="entry name" value="DNA/RNA_pol_sf"/>
</dbReference>
<keyword evidence="1" id="KW-0645">Protease</keyword>
<keyword evidence="10" id="KW-1185">Reference proteome</keyword>
<sequence length="1260" mass="143207">MRSVLVHSELWPIVCGKCIKNEEATAAESAAFDMQDEKALASIMLSIKPSQLNHVKHSKTSLEAWNSLREVYQPSGPARKITLFKKLLYLRKSEGNNMKEHISEFYAVLEQLNEIGVIVPEEMLTIILLSSLNKSFENFVVAIETRDTLPSLSALKIKLLEEGERRLENSKDKEIEDSEQALVARAGVTKNDSYANKNKSSDKKYANIKCFKCGKRGHIASKCNDVKKLCSNNASLSVLASATLNNLNRECWIIDSGATSHLCCERDLFSKYKECEEKIMLADAHCIEAIGVGEVNLKCGNLMVKLQNVLHVPSLKNNFLSVSKFLHYGLKVYFEKMQVIIKTEKGEVLMRAKRQDGLYVFRYSTEKCCGTSVINNNEVHWHNRFGHLNFESLAKMANENIVYGLKFKSQQQQNKCVTCARSKICVKKFPKVSENRAEKMCEVIHTDVCGPINIKSLGGSRYFVTFIDDMSRYICVYFMKSRDEVFSKFKMFKEIVEKQNNCKIKVLRSDNGREYLSREFGNYLKENGIVRQLTVPHTPQQNGVAERANRTLVEMARSMLIHSESGECFWAEAVSTAAYLRNRAITKALTSSTPFEKWTGKKPCVSHFKVFGSLAIALDKTHKRKFQPKGKKLIMVGYSETSKAYRLYDPVAKTVIVSRDVIFVEDKYPGTFGTNNISDLVTFEAENQAEERTETEKVDNEDPEANEESNEQSDRVGRGRPKFVRTGKRGRPRKKRNMVNLLKAADVEIPNTVIEAMNSKYSHQWEDSMQKEYSALIKNDTWSLVDLPPGQKAIGCKWVFNVKQTADGGVERFKSRLVAKGCSQQYGVNFSETYSPVVRYATIRMLLALAAEYKLFLHQMDVSTAYLNSDLHDIVYMKQPEHFIDKQFPKRVLQLKKALYGLKQSGREWNSKLESVLIKMNFKSCPSEPCVYTRNEKGKYNIIAVYVDDLIIASSDMKDLSDIKAKIADAFDVVDGGSLKYFLGMEIEREGDVGSINICQSQYILNMLSQYGMENCKSVATPLEAGFQTYCDKEDCERVNVTQYQSLIGALMYLAISTRPDILHSVSKLAQRNSDPHVEHKIGAKRIMRYLKGTVDYKLHYQKTGKPIQGYVDADWGGDTNDRKSYTGCAFVAAGSVFSWESKKQNLVSLSSTEAEYVALSTAAKEAVYIKKLMNETGFNNTAPMVLNSDNQSAQQLVKNPIFHSRSKHIDIKYHHIRNLYRNKEIELNYICTNEMLADILTKNLQKIKHNKFTQDMGLY</sequence>
<proteinExistence type="predicted"/>
<dbReference type="PROSITE" id="PS50994">
    <property type="entry name" value="INTEGRASE"/>
    <property type="match status" value="1"/>
</dbReference>
<evidence type="ECO:0000259" key="7">
    <source>
        <dbReference type="PROSITE" id="PS50158"/>
    </source>
</evidence>
<dbReference type="Gene3D" id="4.10.60.10">
    <property type="entry name" value="Zinc finger, CCHC-type"/>
    <property type="match status" value="1"/>
</dbReference>
<dbReference type="Pfam" id="PF13976">
    <property type="entry name" value="gag_pre-integrs"/>
    <property type="match status" value="1"/>
</dbReference>
<gene>
    <name evidence="9" type="ORF">CCAP1982_LOCUS20141</name>
</gene>
<accession>A0A811V799</accession>
<dbReference type="CDD" id="cd09272">
    <property type="entry name" value="RNase_HI_RT_Ty1"/>
    <property type="match status" value="1"/>
</dbReference>
<dbReference type="InterPro" id="IPR039537">
    <property type="entry name" value="Retrotran_Ty1/copia-like"/>
</dbReference>
<reference evidence="9" key="1">
    <citation type="submission" date="2020-11" db="EMBL/GenBank/DDBJ databases">
        <authorList>
            <person name="Whitehead M."/>
        </authorList>
    </citation>
    <scope>NUCLEOTIDE SEQUENCE</scope>
    <source>
        <strain evidence="9">EGII</strain>
    </source>
</reference>
<dbReference type="PROSITE" id="PS50158">
    <property type="entry name" value="ZF_CCHC"/>
    <property type="match status" value="1"/>
</dbReference>
<dbReference type="EMBL" id="CAJHJT010000056">
    <property type="protein sequence ID" value="CAD7012038.1"/>
    <property type="molecule type" value="Genomic_DNA"/>
</dbReference>
<dbReference type="Gene3D" id="3.30.420.10">
    <property type="entry name" value="Ribonuclease H-like superfamily/Ribonuclease H"/>
    <property type="match status" value="1"/>
</dbReference>
<dbReference type="PANTHER" id="PTHR42648:SF28">
    <property type="entry name" value="TRANSPOSON-ENCODED PROTEIN WITH RIBONUCLEASE H-LIKE AND RETROVIRUS ZINC FINGER-LIKE DOMAINS"/>
    <property type="match status" value="1"/>
</dbReference>
<keyword evidence="5" id="KW-0863">Zinc-finger</keyword>
<feature type="domain" description="Integrase catalytic" evidence="8">
    <location>
        <begin position="426"/>
        <end position="602"/>
    </location>
</feature>
<keyword evidence="5" id="KW-0862">Zinc</keyword>
<evidence type="ECO:0000256" key="4">
    <source>
        <dbReference type="ARBA" id="ARBA00022801"/>
    </source>
</evidence>
<dbReference type="Pfam" id="PF14223">
    <property type="entry name" value="Retrotran_gag_2"/>
    <property type="match status" value="1"/>
</dbReference>
<feature type="compositionally biased region" description="Basic residues" evidence="6">
    <location>
        <begin position="718"/>
        <end position="732"/>
    </location>
</feature>
<dbReference type="InterPro" id="IPR036397">
    <property type="entry name" value="RNaseH_sf"/>
</dbReference>
<dbReference type="Pfam" id="PF25597">
    <property type="entry name" value="SH3_retrovirus"/>
    <property type="match status" value="1"/>
</dbReference>
<dbReference type="GO" id="GO:0003676">
    <property type="term" value="F:nucleic acid binding"/>
    <property type="evidence" value="ECO:0007669"/>
    <property type="project" value="InterPro"/>
</dbReference>
<feature type="compositionally biased region" description="Acidic residues" evidence="6">
    <location>
        <begin position="701"/>
        <end position="711"/>
    </location>
</feature>
<dbReference type="InterPro" id="IPR013103">
    <property type="entry name" value="RVT_2"/>
</dbReference>
<dbReference type="InterPro" id="IPR012337">
    <property type="entry name" value="RNaseH-like_sf"/>
</dbReference>
<dbReference type="PANTHER" id="PTHR42648">
    <property type="entry name" value="TRANSPOSASE, PUTATIVE-RELATED"/>
    <property type="match status" value="1"/>
</dbReference>
<dbReference type="Proteomes" id="UP000606786">
    <property type="component" value="Unassembled WGS sequence"/>
</dbReference>
<evidence type="ECO:0000256" key="2">
    <source>
        <dbReference type="ARBA" id="ARBA00022723"/>
    </source>
</evidence>
<dbReference type="Pfam" id="PF07727">
    <property type="entry name" value="RVT_2"/>
    <property type="match status" value="1"/>
</dbReference>
<keyword evidence="3" id="KW-0064">Aspartyl protease</keyword>
<organism evidence="9 10">
    <name type="scientific">Ceratitis capitata</name>
    <name type="common">Mediterranean fruit fly</name>
    <name type="synonym">Tephritis capitata</name>
    <dbReference type="NCBI Taxonomy" id="7213"/>
    <lineage>
        <taxon>Eukaryota</taxon>
        <taxon>Metazoa</taxon>
        <taxon>Ecdysozoa</taxon>
        <taxon>Arthropoda</taxon>
        <taxon>Hexapoda</taxon>
        <taxon>Insecta</taxon>
        <taxon>Pterygota</taxon>
        <taxon>Neoptera</taxon>
        <taxon>Endopterygota</taxon>
        <taxon>Diptera</taxon>
        <taxon>Brachycera</taxon>
        <taxon>Muscomorpha</taxon>
        <taxon>Tephritoidea</taxon>
        <taxon>Tephritidae</taxon>
        <taxon>Ceratitis</taxon>
        <taxon>Ceratitis</taxon>
    </lineage>
</organism>
<dbReference type="InterPro" id="IPR001584">
    <property type="entry name" value="Integrase_cat-core"/>
</dbReference>
<name>A0A811V799_CERCA</name>
<dbReference type="GO" id="GO:0015074">
    <property type="term" value="P:DNA integration"/>
    <property type="evidence" value="ECO:0007669"/>
    <property type="project" value="InterPro"/>
</dbReference>
<dbReference type="SUPFAM" id="SSF56672">
    <property type="entry name" value="DNA/RNA polymerases"/>
    <property type="match status" value="1"/>
</dbReference>
<dbReference type="Pfam" id="PF22936">
    <property type="entry name" value="Pol_BBD"/>
    <property type="match status" value="1"/>
</dbReference>
<evidence type="ECO:0000256" key="3">
    <source>
        <dbReference type="ARBA" id="ARBA00022750"/>
    </source>
</evidence>
<dbReference type="SUPFAM" id="SSF57756">
    <property type="entry name" value="Retrovirus zinc finger-like domains"/>
    <property type="match status" value="1"/>
</dbReference>
<evidence type="ECO:0000256" key="1">
    <source>
        <dbReference type="ARBA" id="ARBA00022670"/>
    </source>
</evidence>
<keyword evidence="2" id="KW-0479">Metal-binding</keyword>
<dbReference type="GO" id="GO:0042575">
    <property type="term" value="C:DNA polymerase complex"/>
    <property type="evidence" value="ECO:0007669"/>
    <property type="project" value="UniProtKB-ARBA"/>
</dbReference>
<evidence type="ECO:0000313" key="9">
    <source>
        <dbReference type="EMBL" id="CAD7012038.1"/>
    </source>
</evidence>
<protein>
    <submittedName>
        <fullName evidence="9">(Mediterranean fruit fly) hypothetical protein</fullName>
    </submittedName>
</protein>
<dbReference type="InterPro" id="IPR036875">
    <property type="entry name" value="Znf_CCHC_sf"/>
</dbReference>
<comment type="caution">
    <text evidence="9">The sequence shown here is derived from an EMBL/GenBank/DDBJ whole genome shotgun (WGS) entry which is preliminary data.</text>
</comment>